<keyword evidence="10" id="KW-0418">Kinase</keyword>
<comment type="similarity">
    <text evidence="2">Belongs to the CpsD/CapB family.</text>
</comment>
<protein>
    <recommendedName>
        <fullName evidence="4">non-specific protein-tyrosine kinase</fullName>
        <ecNumber evidence="4">2.7.10.2</ecNumber>
    </recommendedName>
</protein>
<dbReference type="Gene3D" id="3.40.50.300">
    <property type="entry name" value="P-loop containing nucleotide triphosphate hydrolases"/>
    <property type="match status" value="1"/>
</dbReference>
<evidence type="ECO:0000256" key="17">
    <source>
        <dbReference type="SAM" id="Phobius"/>
    </source>
</evidence>
<evidence type="ECO:0000256" key="4">
    <source>
        <dbReference type="ARBA" id="ARBA00011903"/>
    </source>
</evidence>
<keyword evidence="22" id="KW-1185">Reference proteome</keyword>
<keyword evidence="9" id="KW-0547">Nucleotide-binding</keyword>
<keyword evidence="12 17" id="KW-1133">Transmembrane helix</keyword>
<evidence type="ECO:0000256" key="8">
    <source>
        <dbReference type="ARBA" id="ARBA00022692"/>
    </source>
</evidence>
<dbReference type="PANTHER" id="PTHR32309:SF13">
    <property type="entry name" value="FERRIC ENTEROBACTIN TRANSPORT PROTEIN FEPE"/>
    <property type="match status" value="1"/>
</dbReference>
<evidence type="ECO:0000259" key="19">
    <source>
        <dbReference type="Pfam" id="PF13614"/>
    </source>
</evidence>
<keyword evidence="13 17" id="KW-0472">Membrane</keyword>
<evidence type="ECO:0000256" key="2">
    <source>
        <dbReference type="ARBA" id="ARBA00007316"/>
    </source>
</evidence>
<reference evidence="22" key="1">
    <citation type="journal article" date="2019" name="Int. J. Syst. Evol. Microbiol.">
        <title>The Global Catalogue of Microorganisms (GCM) 10K type strain sequencing project: providing services to taxonomists for standard genome sequencing and annotation.</title>
        <authorList>
            <consortium name="The Broad Institute Genomics Platform"/>
            <consortium name="The Broad Institute Genome Sequencing Center for Infectious Disease"/>
            <person name="Wu L."/>
            <person name="Ma J."/>
        </authorList>
    </citation>
    <scope>NUCLEOTIDE SEQUENCE [LARGE SCALE GENOMIC DNA]</scope>
    <source>
        <strain evidence="22">CGMCC 1.15928</strain>
    </source>
</reference>
<dbReference type="Proteomes" id="UP000628854">
    <property type="component" value="Unassembled WGS sequence"/>
</dbReference>
<feature type="domain" description="Tyrosine-protein kinase G-rich" evidence="20">
    <location>
        <begin position="392"/>
        <end position="465"/>
    </location>
</feature>
<name>A0ABQ1JG00_9PROT</name>
<feature type="transmembrane region" description="Helical" evidence="17">
    <location>
        <begin position="29"/>
        <end position="48"/>
    </location>
</feature>
<evidence type="ECO:0000259" key="18">
    <source>
        <dbReference type="Pfam" id="PF02706"/>
    </source>
</evidence>
<dbReference type="InterPro" id="IPR003856">
    <property type="entry name" value="LPS_length_determ_N"/>
</dbReference>
<evidence type="ECO:0000313" key="21">
    <source>
        <dbReference type="EMBL" id="GGB67929.1"/>
    </source>
</evidence>
<feature type="domain" description="Polysaccharide chain length determinant N-terminal" evidence="18">
    <location>
        <begin position="22"/>
        <end position="106"/>
    </location>
</feature>
<comment type="caution">
    <text evidence="21">The sequence shown here is derived from an EMBL/GenBank/DDBJ whole genome shotgun (WGS) entry which is preliminary data.</text>
</comment>
<keyword evidence="16" id="KW-0175">Coiled coil</keyword>
<comment type="similarity">
    <text evidence="3">Belongs to the etk/wzc family.</text>
</comment>
<evidence type="ECO:0000256" key="16">
    <source>
        <dbReference type="SAM" id="Coils"/>
    </source>
</evidence>
<keyword evidence="6" id="KW-0997">Cell inner membrane</keyword>
<feature type="coiled-coil region" evidence="16">
    <location>
        <begin position="208"/>
        <end position="242"/>
    </location>
</feature>
<evidence type="ECO:0000256" key="3">
    <source>
        <dbReference type="ARBA" id="ARBA00008883"/>
    </source>
</evidence>
<proteinExistence type="inferred from homology"/>
<dbReference type="InterPro" id="IPR050445">
    <property type="entry name" value="Bact_polysacc_biosynth/exp"/>
</dbReference>
<evidence type="ECO:0000256" key="5">
    <source>
        <dbReference type="ARBA" id="ARBA00022475"/>
    </source>
</evidence>
<evidence type="ECO:0000256" key="10">
    <source>
        <dbReference type="ARBA" id="ARBA00022777"/>
    </source>
</evidence>
<evidence type="ECO:0000259" key="20">
    <source>
        <dbReference type="Pfam" id="PF13807"/>
    </source>
</evidence>
<dbReference type="SUPFAM" id="SSF52540">
    <property type="entry name" value="P-loop containing nucleoside triphosphate hydrolases"/>
    <property type="match status" value="1"/>
</dbReference>
<dbReference type="InterPro" id="IPR032807">
    <property type="entry name" value="GNVR"/>
</dbReference>
<dbReference type="InterPro" id="IPR027417">
    <property type="entry name" value="P-loop_NTPase"/>
</dbReference>
<dbReference type="EC" id="2.7.10.2" evidence="4"/>
<feature type="domain" description="AAA" evidence="19">
    <location>
        <begin position="534"/>
        <end position="681"/>
    </location>
</feature>
<keyword evidence="8 17" id="KW-0812">Transmembrane</keyword>
<organism evidence="21 22">
    <name type="scientific">Henriciella pelagia</name>
    <dbReference type="NCBI Taxonomy" id="1977912"/>
    <lineage>
        <taxon>Bacteria</taxon>
        <taxon>Pseudomonadati</taxon>
        <taxon>Pseudomonadota</taxon>
        <taxon>Alphaproteobacteria</taxon>
        <taxon>Hyphomonadales</taxon>
        <taxon>Hyphomonadaceae</taxon>
        <taxon>Henriciella</taxon>
    </lineage>
</organism>
<keyword evidence="5" id="KW-1003">Cell membrane</keyword>
<dbReference type="InterPro" id="IPR025669">
    <property type="entry name" value="AAA_dom"/>
</dbReference>
<evidence type="ECO:0000256" key="9">
    <source>
        <dbReference type="ARBA" id="ARBA00022741"/>
    </source>
</evidence>
<dbReference type="PANTHER" id="PTHR32309">
    <property type="entry name" value="TYROSINE-PROTEIN KINASE"/>
    <property type="match status" value="1"/>
</dbReference>
<dbReference type="Pfam" id="PF13807">
    <property type="entry name" value="GNVR"/>
    <property type="match status" value="1"/>
</dbReference>
<feature type="coiled-coil region" evidence="16">
    <location>
        <begin position="354"/>
        <end position="398"/>
    </location>
</feature>
<accession>A0ABQ1JG00</accession>
<dbReference type="InterPro" id="IPR005702">
    <property type="entry name" value="Wzc-like_C"/>
</dbReference>
<comment type="catalytic activity">
    <reaction evidence="15">
        <text>L-tyrosyl-[protein] + ATP = O-phospho-L-tyrosyl-[protein] + ADP + H(+)</text>
        <dbReference type="Rhea" id="RHEA:10596"/>
        <dbReference type="Rhea" id="RHEA-COMP:10136"/>
        <dbReference type="Rhea" id="RHEA-COMP:20101"/>
        <dbReference type="ChEBI" id="CHEBI:15378"/>
        <dbReference type="ChEBI" id="CHEBI:30616"/>
        <dbReference type="ChEBI" id="CHEBI:46858"/>
        <dbReference type="ChEBI" id="CHEBI:61978"/>
        <dbReference type="ChEBI" id="CHEBI:456216"/>
        <dbReference type="EC" id="2.7.10.2"/>
    </reaction>
</comment>
<evidence type="ECO:0000256" key="15">
    <source>
        <dbReference type="ARBA" id="ARBA00051245"/>
    </source>
</evidence>
<gene>
    <name evidence="21" type="ORF">GCM10011503_15760</name>
</gene>
<evidence type="ECO:0000256" key="1">
    <source>
        <dbReference type="ARBA" id="ARBA00004429"/>
    </source>
</evidence>
<evidence type="ECO:0000256" key="14">
    <source>
        <dbReference type="ARBA" id="ARBA00023137"/>
    </source>
</evidence>
<evidence type="ECO:0000256" key="11">
    <source>
        <dbReference type="ARBA" id="ARBA00022840"/>
    </source>
</evidence>
<comment type="subcellular location">
    <subcellularLocation>
        <location evidence="1">Cell inner membrane</location>
        <topology evidence="1">Multi-pass membrane protein</topology>
    </subcellularLocation>
</comment>
<dbReference type="Pfam" id="PF02706">
    <property type="entry name" value="Wzz"/>
    <property type="match status" value="1"/>
</dbReference>
<dbReference type="CDD" id="cd05387">
    <property type="entry name" value="BY-kinase"/>
    <property type="match status" value="1"/>
</dbReference>
<dbReference type="EMBL" id="BMKF01000002">
    <property type="protein sequence ID" value="GGB67929.1"/>
    <property type="molecule type" value="Genomic_DNA"/>
</dbReference>
<evidence type="ECO:0000313" key="22">
    <source>
        <dbReference type="Proteomes" id="UP000628854"/>
    </source>
</evidence>
<dbReference type="Pfam" id="PF13614">
    <property type="entry name" value="AAA_31"/>
    <property type="match status" value="1"/>
</dbReference>
<evidence type="ECO:0000256" key="6">
    <source>
        <dbReference type="ARBA" id="ARBA00022519"/>
    </source>
</evidence>
<dbReference type="RefSeq" id="WP_084393069.1">
    <property type="nucleotide sequence ID" value="NZ_BMKF01000002.1"/>
</dbReference>
<evidence type="ECO:0000256" key="7">
    <source>
        <dbReference type="ARBA" id="ARBA00022679"/>
    </source>
</evidence>
<keyword evidence="7" id="KW-0808">Transferase</keyword>
<evidence type="ECO:0000256" key="12">
    <source>
        <dbReference type="ARBA" id="ARBA00022989"/>
    </source>
</evidence>
<sequence length="731" mass="80911">MVPYTQGYGQVDDRISDPKQALRALRRRLMLFLFVVLTTFISVAVFTFQATPVYSTSASVIMDSRDKTVIDIGSVLSGLPPESSVVDTEVQIIRSRSLAEKVVRQLNLREVPEFNPLLQEASFTDKAKAWLKGLVGSSPASSTATQDDQDVVEMELVVSSLLNKTGARRIATTYGIEIYASSQDPELAAQIANKIVDQYLVEQLDAKFDATRRANAWLEERLSELRAEVNAAENAVEEYRASSGLMSAGTTTLNQQQMGDLNGQLILRRAELADAEARLSTVRDLAARGVSAEVSGEALNSPVISELRRQQAEILRERADLQNRYGPLHPDIQRINNEEANIQSQISTELQRIVTSLESDVSIARQRVASLQSNLGQIRNTVNQNNQASVRLRELERSAEASRSIYEAFLARFKQTNESEGLAEADARLLSAAPVPRAPSFPKTGLNLMIGLALGLMLGVGAVVAAEALNSQISTGEEIEESFHVPFLGNFPRLVGNEKKDPRRYLINNPTSAYAESFRNLRASIMFADLDNDMKTVAITSSQPDEGKTTLTHGLGIMSAMSGTKTLIVDGDFRRKRLSETVLKEPAEKGFLECLFGECTIEEAITTDEETGLDILPLTPDRHTPRDVFGSRTFDNLMEQLEERYDLILIDTGPLLLLAETRIITSKVDQVVVVSRWLKTNRAALKQALSLLRDFRAQVAGVAINRVDTNRYHRQGYGHSGYKSYAKYYTN</sequence>
<evidence type="ECO:0000256" key="13">
    <source>
        <dbReference type="ARBA" id="ARBA00023136"/>
    </source>
</evidence>
<keyword evidence="14" id="KW-0829">Tyrosine-protein kinase</keyword>
<dbReference type="NCBIfam" id="TIGR01007">
    <property type="entry name" value="eps_fam"/>
    <property type="match status" value="1"/>
</dbReference>
<keyword evidence="11" id="KW-0067">ATP-binding</keyword>